<protein>
    <submittedName>
        <fullName evidence="1">Uncharacterized protein</fullName>
    </submittedName>
</protein>
<evidence type="ECO:0000313" key="2">
    <source>
        <dbReference type="Proteomes" id="UP000824031"/>
    </source>
</evidence>
<name>A0A9D2JEZ5_9FIRM</name>
<dbReference type="AlphaFoldDB" id="A0A9D2JEZ5"/>
<sequence>MAREKEGYRDALERVRSQAAGEMVTVDEAAKITLGAADRKEKDWVLRKFTGWTPGNHDKKIPATVLARQLC</sequence>
<organism evidence="1 2">
    <name type="scientific">Candidatus Gemmiger excrementavium</name>
    <dbReference type="NCBI Taxonomy" id="2838608"/>
    <lineage>
        <taxon>Bacteria</taxon>
        <taxon>Bacillati</taxon>
        <taxon>Bacillota</taxon>
        <taxon>Clostridia</taxon>
        <taxon>Eubacteriales</taxon>
        <taxon>Gemmiger</taxon>
    </lineage>
</organism>
<dbReference type="EMBL" id="DXBO01000022">
    <property type="protein sequence ID" value="HIZ47361.1"/>
    <property type="molecule type" value="Genomic_DNA"/>
</dbReference>
<reference evidence="1" key="2">
    <citation type="submission" date="2021-04" db="EMBL/GenBank/DDBJ databases">
        <authorList>
            <person name="Gilroy R."/>
        </authorList>
    </citation>
    <scope>NUCLEOTIDE SEQUENCE</scope>
    <source>
        <strain evidence="1">3436</strain>
    </source>
</reference>
<evidence type="ECO:0000313" key="1">
    <source>
        <dbReference type="EMBL" id="HIZ47361.1"/>
    </source>
</evidence>
<dbReference type="Proteomes" id="UP000824031">
    <property type="component" value="Unassembled WGS sequence"/>
</dbReference>
<comment type="caution">
    <text evidence="1">The sequence shown here is derived from an EMBL/GenBank/DDBJ whole genome shotgun (WGS) entry which is preliminary data.</text>
</comment>
<gene>
    <name evidence="1" type="ORF">H9810_01390</name>
</gene>
<accession>A0A9D2JEZ5</accession>
<reference evidence="1" key="1">
    <citation type="journal article" date="2021" name="PeerJ">
        <title>Extensive microbial diversity within the chicken gut microbiome revealed by metagenomics and culture.</title>
        <authorList>
            <person name="Gilroy R."/>
            <person name="Ravi A."/>
            <person name="Getino M."/>
            <person name="Pursley I."/>
            <person name="Horton D.L."/>
            <person name="Alikhan N.F."/>
            <person name="Baker D."/>
            <person name="Gharbi K."/>
            <person name="Hall N."/>
            <person name="Watson M."/>
            <person name="Adriaenssens E.M."/>
            <person name="Foster-Nyarko E."/>
            <person name="Jarju S."/>
            <person name="Secka A."/>
            <person name="Antonio M."/>
            <person name="Oren A."/>
            <person name="Chaudhuri R.R."/>
            <person name="La Ragione R."/>
            <person name="Hildebrand F."/>
            <person name="Pallen M.J."/>
        </authorList>
    </citation>
    <scope>NUCLEOTIDE SEQUENCE</scope>
    <source>
        <strain evidence="1">3436</strain>
    </source>
</reference>
<proteinExistence type="predicted"/>